<feature type="region of interest" description="Disordered" evidence="1">
    <location>
        <begin position="86"/>
        <end position="119"/>
    </location>
</feature>
<accession>A0A9J5WVU5</accession>
<feature type="compositionally biased region" description="Acidic residues" evidence="1">
    <location>
        <begin position="90"/>
        <end position="119"/>
    </location>
</feature>
<dbReference type="OrthoDB" id="1002061at2759"/>
<dbReference type="Proteomes" id="UP000824120">
    <property type="component" value="Chromosome 10"/>
</dbReference>
<name>A0A9J5WVU5_SOLCO</name>
<proteinExistence type="predicted"/>
<dbReference type="EMBL" id="JACXVP010000010">
    <property type="protein sequence ID" value="KAG5579939.1"/>
    <property type="molecule type" value="Genomic_DNA"/>
</dbReference>
<reference evidence="2 3" key="1">
    <citation type="submission" date="2020-09" db="EMBL/GenBank/DDBJ databases">
        <title>De no assembly of potato wild relative species, Solanum commersonii.</title>
        <authorList>
            <person name="Cho K."/>
        </authorList>
    </citation>
    <scope>NUCLEOTIDE SEQUENCE [LARGE SCALE GENOMIC DNA]</scope>
    <source>
        <strain evidence="2">LZ3.2</strain>
        <tissue evidence="2">Leaf</tissue>
    </source>
</reference>
<keyword evidence="3" id="KW-1185">Reference proteome</keyword>
<dbReference type="AlphaFoldDB" id="A0A9J5WVU5"/>
<evidence type="ECO:0000313" key="2">
    <source>
        <dbReference type="EMBL" id="KAG5579939.1"/>
    </source>
</evidence>
<comment type="caution">
    <text evidence="2">The sequence shown here is derived from an EMBL/GenBank/DDBJ whole genome shotgun (WGS) entry which is preliminary data.</text>
</comment>
<protein>
    <submittedName>
        <fullName evidence="2">Uncharacterized protein</fullName>
    </submittedName>
</protein>
<gene>
    <name evidence="2" type="ORF">H5410_050566</name>
</gene>
<organism evidence="2 3">
    <name type="scientific">Solanum commersonii</name>
    <name type="common">Commerson's wild potato</name>
    <name type="synonym">Commerson's nightshade</name>
    <dbReference type="NCBI Taxonomy" id="4109"/>
    <lineage>
        <taxon>Eukaryota</taxon>
        <taxon>Viridiplantae</taxon>
        <taxon>Streptophyta</taxon>
        <taxon>Embryophyta</taxon>
        <taxon>Tracheophyta</taxon>
        <taxon>Spermatophyta</taxon>
        <taxon>Magnoliopsida</taxon>
        <taxon>eudicotyledons</taxon>
        <taxon>Gunneridae</taxon>
        <taxon>Pentapetalae</taxon>
        <taxon>asterids</taxon>
        <taxon>lamiids</taxon>
        <taxon>Solanales</taxon>
        <taxon>Solanaceae</taxon>
        <taxon>Solanoideae</taxon>
        <taxon>Solaneae</taxon>
        <taxon>Solanum</taxon>
    </lineage>
</organism>
<evidence type="ECO:0000256" key="1">
    <source>
        <dbReference type="SAM" id="MobiDB-lite"/>
    </source>
</evidence>
<evidence type="ECO:0000313" key="3">
    <source>
        <dbReference type="Proteomes" id="UP000824120"/>
    </source>
</evidence>
<sequence>MNTEHLLLEREVALGPKSQIQIMNKYCVNDFKFQTEEVYGNKKTNNSDVCIQGDVDVRYPGWPKKKIILFWCKWFDLSYRATKYNGNEKTEEEEWENDGNETTEEEEWENNGNETNEEE</sequence>